<evidence type="ECO:0000313" key="3">
    <source>
        <dbReference type="EMBL" id="MBJ7544534.1"/>
    </source>
</evidence>
<feature type="region of interest" description="Disordered" evidence="1">
    <location>
        <begin position="172"/>
        <end position="202"/>
    </location>
</feature>
<evidence type="ECO:0000256" key="2">
    <source>
        <dbReference type="SAM" id="SignalP"/>
    </source>
</evidence>
<name>A0A8I1GG58_9HYPH</name>
<sequence>MMRHLYLRAPAAVFIALLALNSPASAGDQAKTIINSLDPKSMTELFEVSRRQPDAALTNITPVSANTFRFLFIWPGSNPVMTYDRVGRSFAERFVGFADQLKLLVRGFCLPTSHMFFGTASYGGEEVNVAYRDIQVRFRAGWQPDCAGRYLSVADVDRLFAPLPMTGFGAALPYRPRPDKPTAPPQNDLKPFLNPAQPAPIQ</sequence>
<feature type="chain" id="PRO_5034039297" evidence="2">
    <location>
        <begin position="27"/>
        <end position="202"/>
    </location>
</feature>
<dbReference type="EMBL" id="JAEMUK010000079">
    <property type="protein sequence ID" value="MBJ7544534.1"/>
    <property type="molecule type" value="Genomic_DNA"/>
</dbReference>
<organism evidence="3 4">
    <name type="scientific">Rhodomicrobium udaipurense</name>
    <dbReference type="NCBI Taxonomy" id="1202716"/>
    <lineage>
        <taxon>Bacteria</taxon>
        <taxon>Pseudomonadati</taxon>
        <taxon>Pseudomonadota</taxon>
        <taxon>Alphaproteobacteria</taxon>
        <taxon>Hyphomicrobiales</taxon>
        <taxon>Hyphomicrobiaceae</taxon>
        <taxon>Rhodomicrobium</taxon>
    </lineage>
</organism>
<dbReference type="Proteomes" id="UP000623250">
    <property type="component" value="Unassembled WGS sequence"/>
</dbReference>
<keyword evidence="2" id="KW-0732">Signal</keyword>
<keyword evidence="4" id="KW-1185">Reference proteome</keyword>
<reference evidence="3 4" key="1">
    <citation type="submission" date="2020-12" db="EMBL/GenBank/DDBJ databases">
        <title>Revised draft genomes of Rhodomicrobium vannielii ATCC 17100 and Rhodomicrobium udaipurense JA643.</title>
        <authorList>
            <person name="Conners E.M."/>
            <person name="Davenport E.J."/>
            <person name="Bose A."/>
        </authorList>
    </citation>
    <scope>NUCLEOTIDE SEQUENCE [LARGE SCALE GENOMIC DNA]</scope>
    <source>
        <strain evidence="3 4">JA643</strain>
    </source>
</reference>
<protein>
    <submittedName>
        <fullName evidence="3">Uncharacterized protein</fullName>
    </submittedName>
</protein>
<dbReference type="AlphaFoldDB" id="A0A8I1GG58"/>
<comment type="caution">
    <text evidence="3">The sequence shown here is derived from an EMBL/GenBank/DDBJ whole genome shotgun (WGS) entry which is preliminary data.</text>
</comment>
<evidence type="ECO:0000256" key="1">
    <source>
        <dbReference type="SAM" id="MobiDB-lite"/>
    </source>
</evidence>
<evidence type="ECO:0000313" key="4">
    <source>
        <dbReference type="Proteomes" id="UP000623250"/>
    </source>
</evidence>
<accession>A0A8I1GG58</accession>
<gene>
    <name evidence="3" type="ORF">JDN41_13340</name>
</gene>
<proteinExistence type="predicted"/>
<feature type="signal peptide" evidence="2">
    <location>
        <begin position="1"/>
        <end position="26"/>
    </location>
</feature>